<feature type="active site" evidence="10">
    <location>
        <position position="18"/>
    </location>
</feature>
<evidence type="ECO:0000313" key="14">
    <source>
        <dbReference type="Proteomes" id="UP000193900"/>
    </source>
</evidence>
<feature type="active site" evidence="10">
    <location>
        <position position="144"/>
    </location>
</feature>
<comment type="pathway">
    <text evidence="10">Isoprenoid biosynthesis; isopentenyl diphosphate biosynthesis via DXP pathway; isopentenyl diphosphate from 1-deoxy-D-xylulose 5-phosphate: step 3/6.</text>
</comment>
<evidence type="ECO:0000256" key="7">
    <source>
        <dbReference type="ARBA" id="ARBA00022840"/>
    </source>
</evidence>
<dbReference type="PANTHER" id="PTHR43527">
    <property type="entry name" value="4-DIPHOSPHOCYTIDYL-2-C-METHYL-D-ERYTHRITOL KINASE, CHLOROPLASTIC"/>
    <property type="match status" value="1"/>
</dbReference>
<evidence type="ECO:0000259" key="11">
    <source>
        <dbReference type="Pfam" id="PF00288"/>
    </source>
</evidence>
<dbReference type="PANTHER" id="PTHR43527:SF2">
    <property type="entry name" value="4-DIPHOSPHOCYTIDYL-2-C-METHYL-D-ERYTHRITOL KINASE, CHLOROPLASTIC"/>
    <property type="match status" value="1"/>
</dbReference>
<keyword evidence="14" id="KW-1185">Reference proteome</keyword>
<feature type="domain" description="GHMP kinase N-terminal" evidence="11">
    <location>
        <begin position="75"/>
        <end position="148"/>
    </location>
</feature>
<dbReference type="Gene3D" id="3.30.70.890">
    <property type="entry name" value="GHMP kinase, C-terminal domain"/>
    <property type="match status" value="1"/>
</dbReference>
<keyword evidence="5 10" id="KW-0547">Nucleotide-binding</keyword>
<protein>
    <recommendedName>
        <fullName evidence="3 10">4-diphosphocytidyl-2-C-methyl-D-erythritol kinase</fullName>
        <shortName evidence="10">CMK</shortName>
        <ecNumber evidence="2 10">2.7.1.148</ecNumber>
    </recommendedName>
    <alternativeName>
        <fullName evidence="9 10">4-(cytidine-5'-diphospho)-2-C-methyl-D-erythritol kinase</fullName>
    </alternativeName>
</protein>
<dbReference type="SUPFAM" id="SSF55060">
    <property type="entry name" value="GHMP Kinase, C-terminal domain"/>
    <property type="match status" value="1"/>
</dbReference>
<dbReference type="NCBIfam" id="TIGR00154">
    <property type="entry name" value="ispE"/>
    <property type="match status" value="1"/>
</dbReference>
<organism evidence="13 14">
    <name type="scientific">Roseisalinus antarcticus</name>
    <dbReference type="NCBI Taxonomy" id="254357"/>
    <lineage>
        <taxon>Bacteria</taxon>
        <taxon>Pseudomonadati</taxon>
        <taxon>Pseudomonadota</taxon>
        <taxon>Alphaproteobacteria</taxon>
        <taxon>Rhodobacterales</taxon>
        <taxon>Roseobacteraceae</taxon>
        <taxon>Roseisalinus</taxon>
    </lineage>
</organism>
<accession>A0A1Y5RN86</accession>
<dbReference type="EC" id="2.7.1.148" evidence="2 10"/>
<gene>
    <name evidence="10 13" type="primary">ispE</name>
    <name evidence="13" type="ORF">ROA7023_00552</name>
</gene>
<keyword evidence="4 10" id="KW-0808">Transferase</keyword>
<dbReference type="InterPro" id="IPR006204">
    <property type="entry name" value="GHMP_kinase_N_dom"/>
</dbReference>
<dbReference type="Pfam" id="PF08544">
    <property type="entry name" value="GHMP_kinases_C"/>
    <property type="match status" value="1"/>
</dbReference>
<dbReference type="OrthoDB" id="9809438at2"/>
<dbReference type="AlphaFoldDB" id="A0A1Y5RN86"/>
<comment type="catalytic activity">
    <reaction evidence="10">
        <text>4-CDP-2-C-methyl-D-erythritol + ATP = 4-CDP-2-C-methyl-D-erythritol 2-phosphate + ADP + H(+)</text>
        <dbReference type="Rhea" id="RHEA:18437"/>
        <dbReference type="ChEBI" id="CHEBI:15378"/>
        <dbReference type="ChEBI" id="CHEBI:30616"/>
        <dbReference type="ChEBI" id="CHEBI:57823"/>
        <dbReference type="ChEBI" id="CHEBI:57919"/>
        <dbReference type="ChEBI" id="CHEBI:456216"/>
        <dbReference type="EC" id="2.7.1.148"/>
    </reaction>
</comment>
<dbReference type="GO" id="GO:0005524">
    <property type="term" value="F:ATP binding"/>
    <property type="evidence" value="ECO:0007669"/>
    <property type="project" value="UniProtKB-UniRule"/>
</dbReference>
<dbReference type="Pfam" id="PF00288">
    <property type="entry name" value="GHMP_kinases_N"/>
    <property type="match status" value="1"/>
</dbReference>
<dbReference type="Gene3D" id="3.30.230.10">
    <property type="match status" value="1"/>
</dbReference>
<dbReference type="GO" id="GO:0016114">
    <property type="term" value="P:terpenoid biosynthetic process"/>
    <property type="evidence" value="ECO:0007669"/>
    <property type="project" value="UniProtKB-UniRule"/>
</dbReference>
<evidence type="ECO:0000313" key="13">
    <source>
        <dbReference type="EMBL" id="SLN21301.1"/>
    </source>
</evidence>
<comment type="similarity">
    <text evidence="1 10">Belongs to the GHMP kinase family. IspE subfamily.</text>
</comment>
<dbReference type="InterPro" id="IPR013750">
    <property type="entry name" value="GHMP_kinase_C_dom"/>
</dbReference>
<dbReference type="InterPro" id="IPR020568">
    <property type="entry name" value="Ribosomal_Su5_D2-typ_SF"/>
</dbReference>
<comment type="function">
    <text evidence="10">Catalyzes the phosphorylation of the position 2 hydroxy group of 4-diphosphocytidyl-2C-methyl-D-erythritol.</text>
</comment>
<dbReference type="InterPro" id="IPR004424">
    <property type="entry name" value="IspE"/>
</dbReference>
<evidence type="ECO:0000256" key="10">
    <source>
        <dbReference type="HAMAP-Rule" id="MF_00061"/>
    </source>
</evidence>
<keyword evidence="8 10" id="KW-0414">Isoprene biosynthesis</keyword>
<proteinExistence type="inferred from homology"/>
<dbReference type="PIRSF" id="PIRSF010376">
    <property type="entry name" value="IspE"/>
    <property type="match status" value="1"/>
</dbReference>
<evidence type="ECO:0000256" key="9">
    <source>
        <dbReference type="ARBA" id="ARBA00032554"/>
    </source>
</evidence>
<evidence type="ECO:0000259" key="12">
    <source>
        <dbReference type="Pfam" id="PF08544"/>
    </source>
</evidence>
<evidence type="ECO:0000256" key="8">
    <source>
        <dbReference type="ARBA" id="ARBA00023229"/>
    </source>
</evidence>
<dbReference type="HAMAP" id="MF_00061">
    <property type="entry name" value="IspE"/>
    <property type="match status" value="1"/>
</dbReference>
<evidence type="ECO:0000256" key="4">
    <source>
        <dbReference type="ARBA" id="ARBA00022679"/>
    </source>
</evidence>
<dbReference type="EMBL" id="FWFZ01000002">
    <property type="protein sequence ID" value="SLN21301.1"/>
    <property type="molecule type" value="Genomic_DNA"/>
</dbReference>
<dbReference type="GO" id="GO:0019288">
    <property type="term" value="P:isopentenyl diphosphate biosynthetic process, methylerythritol 4-phosphate pathway"/>
    <property type="evidence" value="ECO:0007669"/>
    <property type="project" value="UniProtKB-UniRule"/>
</dbReference>
<dbReference type="Proteomes" id="UP000193900">
    <property type="component" value="Unassembled WGS sequence"/>
</dbReference>
<dbReference type="RefSeq" id="WP_085877478.1">
    <property type="nucleotide sequence ID" value="NZ_FWFZ01000002.1"/>
</dbReference>
<feature type="domain" description="GHMP kinase C-terminal" evidence="12">
    <location>
        <begin position="210"/>
        <end position="277"/>
    </location>
</feature>
<evidence type="ECO:0000256" key="3">
    <source>
        <dbReference type="ARBA" id="ARBA00017473"/>
    </source>
</evidence>
<evidence type="ECO:0000256" key="1">
    <source>
        <dbReference type="ARBA" id="ARBA00009684"/>
    </source>
</evidence>
<dbReference type="GO" id="GO:0050515">
    <property type="term" value="F:4-(cytidine 5'-diphospho)-2-C-methyl-D-erythritol kinase activity"/>
    <property type="evidence" value="ECO:0007669"/>
    <property type="project" value="UniProtKB-UniRule"/>
</dbReference>
<evidence type="ECO:0000256" key="2">
    <source>
        <dbReference type="ARBA" id="ARBA00012052"/>
    </source>
</evidence>
<feature type="binding site" evidence="10">
    <location>
        <begin position="103"/>
        <end position="113"/>
    </location>
    <ligand>
        <name>ATP</name>
        <dbReference type="ChEBI" id="CHEBI:30616"/>
    </ligand>
</feature>
<keyword evidence="7 10" id="KW-0067">ATP-binding</keyword>
<keyword evidence="6 10" id="KW-0418">Kinase</keyword>
<name>A0A1Y5RN86_9RHOB</name>
<dbReference type="InterPro" id="IPR014721">
    <property type="entry name" value="Ribsml_uS5_D2-typ_fold_subgr"/>
</dbReference>
<dbReference type="NCBIfam" id="NF011202">
    <property type="entry name" value="PRK14608.1"/>
    <property type="match status" value="1"/>
</dbReference>
<dbReference type="InterPro" id="IPR036554">
    <property type="entry name" value="GHMP_kinase_C_sf"/>
</dbReference>
<dbReference type="SUPFAM" id="SSF54211">
    <property type="entry name" value="Ribosomal protein S5 domain 2-like"/>
    <property type="match status" value="1"/>
</dbReference>
<sequence>MAIANRPGEPLRITAPAKVNLTLHVTGQRAGGYHDLDSLVVFAGIGDVLTARPSTDLSLTVSGPFSAGVPNDGRNLVLQAAAALSERHGVPFGAAITLDKALPHAAGLGSGSSDAAAALQLLAKLWDVPALEHGDPILAALGADVPVCYAGPAPLRMSGIGDRLAYTPDLPDFAMVLVNPKVEVPTSAVFDAMAKRNNAEMEDVPHDLDFDGLCEWLGRQRNDMTEASTAIAPEIGQALEKLRRQPLVRHATMSGSGATCIGLVKDMDHARRAARAVQVSEMGWWVAPAPFLRPGMLSF</sequence>
<evidence type="ECO:0000256" key="5">
    <source>
        <dbReference type="ARBA" id="ARBA00022741"/>
    </source>
</evidence>
<dbReference type="UniPathway" id="UPA00056">
    <property type="reaction ID" value="UER00094"/>
</dbReference>
<evidence type="ECO:0000256" key="6">
    <source>
        <dbReference type="ARBA" id="ARBA00022777"/>
    </source>
</evidence>
<reference evidence="13 14" key="1">
    <citation type="submission" date="2017-03" db="EMBL/GenBank/DDBJ databases">
        <authorList>
            <person name="Afonso C.L."/>
            <person name="Miller P.J."/>
            <person name="Scott M.A."/>
            <person name="Spackman E."/>
            <person name="Goraichik I."/>
            <person name="Dimitrov K.M."/>
            <person name="Suarez D.L."/>
            <person name="Swayne D.E."/>
        </authorList>
    </citation>
    <scope>NUCLEOTIDE SEQUENCE [LARGE SCALE GENOMIC DNA]</scope>
    <source>
        <strain evidence="13 14">CECT 7023</strain>
    </source>
</reference>